<accession>A0ABW6BJR4</accession>
<dbReference type="InterPro" id="IPR033985">
    <property type="entry name" value="SusD-like_N"/>
</dbReference>
<keyword evidence="9" id="KW-1185">Reference proteome</keyword>
<evidence type="ECO:0000259" key="6">
    <source>
        <dbReference type="Pfam" id="PF07980"/>
    </source>
</evidence>
<dbReference type="Gene3D" id="1.25.40.390">
    <property type="match status" value="1"/>
</dbReference>
<dbReference type="PROSITE" id="PS51257">
    <property type="entry name" value="PROKAR_LIPOPROTEIN"/>
    <property type="match status" value="1"/>
</dbReference>
<organism evidence="8 9">
    <name type="scientific">Sphingobacterium bambusae</name>
    <dbReference type="NCBI Taxonomy" id="662858"/>
    <lineage>
        <taxon>Bacteria</taxon>
        <taxon>Pseudomonadati</taxon>
        <taxon>Bacteroidota</taxon>
        <taxon>Sphingobacteriia</taxon>
        <taxon>Sphingobacteriales</taxon>
        <taxon>Sphingobacteriaceae</taxon>
        <taxon>Sphingobacterium</taxon>
    </lineage>
</organism>
<evidence type="ECO:0000256" key="3">
    <source>
        <dbReference type="ARBA" id="ARBA00022729"/>
    </source>
</evidence>
<evidence type="ECO:0000256" key="1">
    <source>
        <dbReference type="ARBA" id="ARBA00004442"/>
    </source>
</evidence>
<gene>
    <name evidence="8" type="ORF">ACFS7Y_18150</name>
</gene>
<evidence type="ECO:0000259" key="7">
    <source>
        <dbReference type="Pfam" id="PF14322"/>
    </source>
</evidence>
<dbReference type="EMBL" id="JBHUPB010000012">
    <property type="protein sequence ID" value="MFD2969323.1"/>
    <property type="molecule type" value="Genomic_DNA"/>
</dbReference>
<dbReference type="InterPro" id="IPR011990">
    <property type="entry name" value="TPR-like_helical_dom_sf"/>
</dbReference>
<evidence type="ECO:0000256" key="2">
    <source>
        <dbReference type="ARBA" id="ARBA00006275"/>
    </source>
</evidence>
<evidence type="ECO:0000256" key="4">
    <source>
        <dbReference type="ARBA" id="ARBA00023136"/>
    </source>
</evidence>
<dbReference type="SUPFAM" id="SSF48452">
    <property type="entry name" value="TPR-like"/>
    <property type="match status" value="1"/>
</dbReference>
<comment type="subcellular location">
    <subcellularLocation>
        <location evidence="1">Cell outer membrane</location>
    </subcellularLocation>
</comment>
<dbReference type="Proteomes" id="UP001597525">
    <property type="component" value="Unassembled WGS sequence"/>
</dbReference>
<dbReference type="InterPro" id="IPR012944">
    <property type="entry name" value="SusD_RagB_dom"/>
</dbReference>
<keyword evidence="4" id="KW-0472">Membrane</keyword>
<comment type="similarity">
    <text evidence="2">Belongs to the SusD family.</text>
</comment>
<dbReference type="Pfam" id="PF14322">
    <property type="entry name" value="SusD-like_3"/>
    <property type="match status" value="1"/>
</dbReference>
<sequence length="464" mass="52523">MKNYYILFMAIAVLSCSKEAFLEKKPDDSLVIPLTLADYQAILDNDMVMNGKGSTGSGAVPIIGEMGADNYFVRDVDFPNFPQQQQNVYIWNTQVYDGSQLLDWDYPYRIVFYSNIVLEGLGQLQINTADQTAYNLAYGSAHFFRAHSFYHLAQVFAPHYDAQQAEALTGIPIRLGTSFDEKIERASLAQTYRQIISDLETSVLHLPGASGRIKTRPSKQAAYGLLSRVYLTMGAYQQAKLYADSCLALSSGLLDYGELNAALRNPFPQPEVNPEVLFSCKMTDIVSGPLWTTRERTDSMLYASYQDADLRKTVFFRTVVGGMSFKGSYENNSFLFAGIATDEILLNRAECHARMGMVEEAMEDLHYLLEHRYQAGSLDMERFSGTLPQAEALEIILEERRKELLHRGLRWTDLRRLNAEGAEVTLRRQIGSQTYTLAPGDPRWVWPIPDYVLSFNPDMIQNDR</sequence>
<comment type="caution">
    <text evidence="8">The sequence shown here is derived from an EMBL/GenBank/DDBJ whole genome shotgun (WGS) entry which is preliminary data.</text>
</comment>
<protein>
    <submittedName>
        <fullName evidence="8">RagB/SusD family nutrient uptake outer membrane protein</fullName>
    </submittedName>
</protein>
<evidence type="ECO:0000256" key="5">
    <source>
        <dbReference type="ARBA" id="ARBA00023237"/>
    </source>
</evidence>
<keyword evidence="3" id="KW-0732">Signal</keyword>
<name>A0ABW6BJR4_9SPHI</name>
<proteinExistence type="inferred from homology"/>
<evidence type="ECO:0000313" key="9">
    <source>
        <dbReference type="Proteomes" id="UP001597525"/>
    </source>
</evidence>
<dbReference type="RefSeq" id="WP_320186535.1">
    <property type="nucleotide sequence ID" value="NZ_CP138332.1"/>
</dbReference>
<keyword evidence="5" id="KW-0998">Cell outer membrane</keyword>
<feature type="domain" description="SusD-like N-terminal" evidence="7">
    <location>
        <begin position="21"/>
        <end position="231"/>
    </location>
</feature>
<feature type="domain" description="RagB/SusD" evidence="6">
    <location>
        <begin position="343"/>
        <end position="462"/>
    </location>
</feature>
<dbReference type="Pfam" id="PF07980">
    <property type="entry name" value="SusD_RagB"/>
    <property type="match status" value="1"/>
</dbReference>
<reference evidence="9" key="1">
    <citation type="journal article" date="2019" name="Int. J. Syst. Evol. Microbiol.">
        <title>The Global Catalogue of Microorganisms (GCM) 10K type strain sequencing project: providing services to taxonomists for standard genome sequencing and annotation.</title>
        <authorList>
            <consortium name="The Broad Institute Genomics Platform"/>
            <consortium name="The Broad Institute Genome Sequencing Center for Infectious Disease"/>
            <person name="Wu L."/>
            <person name="Ma J."/>
        </authorList>
    </citation>
    <scope>NUCLEOTIDE SEQUENCE [LARGE SCALE GENOMIC DNA]</scope>
    <source>
        <strain evidence="9">KCTC 22814</strain>
    </source>
</reference>
<evidence type="ECO:0000313" key="8">
    <source>
        <dbReference type="EMBL" id="MFD2969323.1"/>
    </source>
</evidence>